<gene>
    <name evidence="7" type="ORF">GOB87_13575</name>
</gene>
<dbReference type="Proteomes" id="UP000597459">
    <property type="component" value="Unassembled WGS sequence"/>
</dbReference>
<evidence type="ECO:0000256" key="5">
    <source>
        <dbReference type="ARBA" id="ARBA00023186"/>
    </source>
</evidence>
<protein>
    <submittedName>
        <fullName evidence="7">Preprotein translocase subunit SecB</fullName>
    </submittedName>
</protein>
<evidence type="ECO:0000256" key="3">
    <source>
        <dbReference type="ARBA" id="ARBA00022927"/>
    </source>
</evidence>
<dbReference type="RefSeq" id="WP_166317949.1">
    <property type="nucleotide sequence ID" value="NZ_WOTH01000040.1"/>
</dbReference>
<keyword evidence="5" id="KW-0143">Chaperone</keyword>
<dbReference type="PANTHER" id="PTHR36918:SF1">
    <property type="entry name" value="PROTEIN-EXPORT PROTEIN SECB"/>
    <property type="match status" value="1"/>
</dbReference>
<dbReference type="GO" id="GO:0051082">
    <property type="term" value="F:unfolded protein binding"/>
    <property type="evidence" value="ECO:0007669"/>
    <property type="project" value="InterPro"/>
</dbReference>
<comment type="caution">
    <text evidence="7">The sequence shown here is derived from an EMBL/GenBank/DDBJ whole genome shotgun (WGS) entry which is preliminary data.</text>
</comment>
<dbReference type="AlphaFoldDB" id="A0A967BEG3"/>
<dbReference type="Pfam" id="PF02556">
    <property type="entry name" value="SecB"/>
    <property type="match status" value="1"/>
</dbReference>
<evidence type="ECO:0000256" key="6">
    <source>
        <dbReference type="SAM" id="MobiDB-lite"/>
    </source>
</evidence>
<dbReference type="PANTHER" id="PTHR36918">
    <property type="match status" value="1"/>
</dbReference>
<dbReference type="EMBL" id="WOTH01000040">
    <property type="protein sequence ID" value="NHO54962.1"/>
    <property type="molecule type" value="Genomic_DNA"/>
</dbReference>
<evidence type="ECO:0000256" key="4">
    <source>
        <dbReference type="ARBA" id="ARBA00023010"/>
    </source>
</evidence>
<comment type="similarity">
    <text evidence="1">Belongs to the SecB family.</text>
</comment>
<evidence type="ECO:0000313" key="8">
    <source>
        <dbReference type="Proteomes" id="UP000597459"/>
    </source>
</evidence>
<keyword evidence="3" id="KW-0653">Protein transport</keyword>
<evidence type="ECO:0000256" key="2">
    <source>
        <dbReference type="ARBA" id="ARBA00022448"/>
    </source>
</evidence>
<evidence type="ECO:0000313" key="7">
    <source>
        <dbReference type="EMBL" id="NHO54962.1"/>
    </source>
</evidence>
<reference evidence="7" key="1">
    <citation type="submission" date="2019-11" db="EMBL/GenBank/DDBJ databases">
        <title>Description of new Acetobacter species.</title>
        <authorList>
            <person name="Cleenwerck I."/>
            <person name="Sombolestani A.S."/>
        </authorList>
    </citation>
    <scope>NUCLEOTIDE SEQUENCE</scope>
    <source>
        <strain evidence="7">LMG 1626</strain>
    </source>
</reference>
<name>A0A967BEG3_9PROT</name>
<keyword evidence="8" id="KW-1185">Reference proteome</keyword>
<dbReference type="SUPFAM" id="SSF54611">
    <property type="entry name" value="SecB-like"/>
    <property type="match status" value="1"/>
</dbReference>
<organism evidence="7 8">
    <name type="scientific">Acetobacter estunensis</name>
    <dbReference type="NCBI Taxonomy" id="104097"/>
    <lineage>
        <taxon>Bacteria</taxon>
        <taxon>Pseudomonadati</taxon>
        <taxon>Pseudomonadota</taxon>
        <taxon>Alphaproteobacteria</taxon>
        <taxon>Acetobacterales</taxon>
        <taxon>Acetobacteraceae</taxon>
        <taxon>Acetobacter</taxon>
    </lineage>
</organism>
<keyword evidence="4" id="KW-0811">Translocation</keyword>
<dbReference type="InterPro" id="IPR003708">
    <property type="entry name" value="SecB"/>
</dbReference>
<sequence>MVDQATMETVAGAAQGASGQGASGADSVSGGTNPAQPTLILGAQYVRSVSFQAIDSARLHTRPPVRPNTRMAIDVTARQILENQPDFEVDLVMRCEGIGEEPVEGGDAPRLFETIITYSGLFTLRNVTTESFEPLLLVEAPRQIFPAARNYLADITREAGFMPVILPQIDFLALWQSRRAAGQVAR</sequence>
<dbReference type="InterPro" id="IPR035958">
    <property type="entry name" value="SecB-like_sf"/>
</dbReference>
<accession>A0A967BEG3</accession>
<feature type="region of interest" description="Disordered" evidence="6">
    <location>
        <begin position="1"/>
        <end position="33"/>
    </location>
</feature>
<dbReference type="Gene3D" id="3.10.420.10">
    <property type="entry name" value="SecB-like"/>
    <property type="match status" value="1"/>
</dbReference>
<dbReference type="GO" id="GO:0015031">
    <property type="term" value="P:protein transport"/>
    <property type="evidence" value="ECO:0007669"/>
    <property type="project" value="UniProtKB-KW"/>
</dbReference>
<evidence type="ECO:0000256" key="1">
    <source>
        <dbReference type="ARBA" id="ARBA00009990"/>
    </source>
</evidence>
<dbReference type="GO" id="GO:0051262">
    <property type="term" value="P:protein tetramerization"/>
    <property type="evidence" value="ECO:0007669"/>
    <property type="project" value="InterPro"/>
</dbReference>
<keyword evidence="2" id="KW-0813">Transport</keyword>
<proteinExistence type="inferred from homology"/>